<comment type="caution">
    <text evidence="1">The sequence shown here is derived from an EMBL/GenBank/DDBJ whole genome shotgun (WGS) entry which is preliminary data.</text>
</comment>
<organism evidence="1 2">
    <name type="scientific">Hypoxylon rubiginosum</name>
    <dbReference type="NCBI Taxonomy" id="110542"/>
    <lineage>
        <taxon>Eukaryota</taxon>
        <taxon>Fungi</taxon>
        <taxon>Dikarya</taxon>
        <taxon>Ascomycota</taxon>
        <taxon>Pezizomycotina</taxon>
        <taxon>Sordariomycetes</taxon>
        <taxon>Xylariomycetidae</taxon>
        <taxon>Xylariales</taxon>
        <taxon>Hypoxylaceae</taxon>
        <taxon>Hypoxylon</taxon>
    </lineage>
</organism>
<protein>
    <submittedName>
        <fullName evidence="1">Fungal-specific transcription factor domain-containing protein</fullName>
    </submittedName>
</protein>
<proteinExistence type="predicted"/>
<gene>
    <name evidence="1" type="ORF">F4820DRAFT_432406</name>
</gene>
<name>A0ACB9YQY9_9PEZI</name>
<evidence type="ECO:0000313" key="2">
    <source>
        <dbReference type="Proteomes" id="UP001497700"/>
    </source>
</evidence>
<reference evidence="1 2" key="1">
    <citation type="journal article" date="2022" name="New Phytol.">
        <title>Ecological generalism drives hyperdiversity of secondary metabolite gene clusters in xylarialean endophytes.</title>
        <authorList>
            <person name="Franco M.E.E."/>
            <person name="Wisecaver J.H."/>
            <person name="Arnold A.E."/>
            <person name="Ju Y.M."/>
            <person name="Slot J.C."/>
            <person name="Ahrendt S."/>
            <person name="Moore L.P."/>
            <person name="Eastman K.E."/>
            <person name="Scott K."/>
            <person name="Konkel Z."/>
            <person name="Mondo S.J."/>
            <person name="Kuo A."/>
            <person name="Hayes R.D."/>
            <person name="Haridas S."/>
            <person name="Andreopoulos B."/>
            <person name="Riley R."/>
            <person name="LaButti K."/>
            <person name="Pangilinan J."/>
            <person name="Lipzen A."/>
            <person name="Amirebrahimi M."/>
            <person name="Yan J."/>
            <person name="Adam C."/>
            <person name="Keymanesh K."/>
            <person name="Ng V."/>
            <person name="Louie K."/>
            <person name="Northen T."/>
            <person name="Drula E."/>
            <person name="Henrissat B."/>
            <person name="Hsieh H.M."/>
            <person name="Youens-Clark K."/>
            <person name="Lutzoni F."/>
            <person name="Miadlikowska J."/>
            <person name="Eastwood D.C."/>
            <person name="Hamelin R.C."/>
            <person name="Grigoriev I.V."/>
            <person name="U'Ren J.M."/>
        </authorList>
    </citation>
    <scope>NUCLEOTIDE SEQUENCE [LARGE SCALE GENOMIC DNA]</scope>
    <source>
        <strain evidence="1 2">CBS 119005</strain>
    </source>
</reference>
<accession>A0ACB9YQY9</accession>
<sequence length="999" mass="109784">MPLLEGLWSIPHNPTNFSNSWGRFLSFSLSPTIFLRCRSSRRRETMDFAPVTMSSASAETMEPKPKSSAKMRKRAPKACLSCRSRKVRCDVSQRGRPCMNCYLDNETCVVTGRASRFRRGQRENDNTQASFPPYAEDECSHGRTSEDVVNSRNNGEVPSLRAESECNAASQDMPNRPENQTSPEVEIGWTGLPQQHVANELNDQLGSNRIASPTPTAQETTTLPLNTFNSFVSPEIPLWVGDQRIAINADITYSYYPFLRISNIHNIMPQDVNYLESQGCLRIPTRAILDEFVQQYFLHIHPIMPVVNEGDFWDMYCGETPEGSTDKISLVFFQALLFSSCNFVSKSSIKALGFPSIRAARATFYRRTKLLFDFDTETSLIDLAQTALLLSFWATNWSLASKKLNSSWLGIAIQNAKSSDAHLYAIKPTFSAATDPVQHKKQNVLKRLWWCCIIRDRILALGVRRSLQISRSHFDLEANTGLGYTDLADEIDRSKVYNAETKRCLIEIFVQLGELCSALTDLVTLVFPLDDVPGWDRQLGSEGPTKLKECKAALRSWYKGAALRFPMFGGGSTPRMTTANSKQFQHDSVILYTNLMYMHYHSARAALCHHEVLQLAVACTSPNLSSSLREFSNIYENRHELQDAACSVTECLKELIQLRLARWLPISAVACTALPLVLHIIDVKLSSQNKNKNGPAGADPHLAAKQHRLNILIEAMKTYQPQYDGVDYISETIRHIINLAQLDAPASSGIGFSSLCNDGKHPSISDWTDILASQPGYYLRLAMTMDLCFSKGRLVEESDFPANLRGLFAADFSSIRALVAGGKAVTAPEPPQAPATTYFVPNPTINITPGTVHSLSSDEESNSPNSFDGNASGSSSDPHLDGSNAAGMSHAGDIDMSGVFGNSTLSLDHLTSEVLAAYGLASDPSADQAMYEGQGAGGGGGGGCVGVGGLGEDDWIERAWSDEEMKDAVHNMHGQGGADKETARALLDALRDDAVSCGV</sequence>
<keyword evidence="2" id="KW-1185">Reference proteome</keyword>
<dbReference type="Proteomes" id="UP001497700">
    <property type="component" value="Unassembled WGS sequence"/>
</dbReference>
<dbReference type="EMBL" id="MU393541">
    <property type="protein sequence ID" value="KAI4861816.1"/>
    <property type="molecule type" value="Genomic_DNA"/>
</dbReference>
<evidence type="ECO:0000313" key="1">
    <source>
        <dbReference type="EMBL" id="KAI4861816.1"/>
    </source>
</evidence>